<dbReference type="PANTHER" id="PTHR46732:SF8">
    <property type="entry name" value="ATP-DEPENDENT PROTEASE LA (LON) DOMAIN PROTEIN"/>
    <property type="match status" value="1"/>
</dbReference>
<dbReference type="Pfam" id="PF02190">
    <property type="entry name" value="LON_substr_bdg"/>
    <property type="match status" value="1"/>
</dbReference>
<evidence type="ECO:0000259" key="1">
    <source>
        <dbReference type="PROSITE" id="PS51787"/>
    </source>
</evidence>
<dbReference type="PANTHER" id="PTHR46732">
    <property type="entry name" value="ATP-DEPENDENT PROTEASE LA (LON) DOMAIN PROTEIN"/>
    <property type="match status" value="1"/>
</dbReference>
<organism evidence="2 3">
    <name type="scientific">Roseibacillus persicicus</name>
    <dbReference type="NCBI Taxonomy" id="454148"/>
    <lineage>
        <taxon>Bacteria</taxon>
        <taxon>Pseudomonadati</taxon>
        <taxon>Verrucomicrobiota</taxon>
        <taxon>Verrucomicrobiia</taxon>
        <taxon>Verrucomicrobiales</taxon>
        <taxon>Verrucomicrobiaceae</taxon>
        <taxon>Roseibacillus</taxon>
    </lineage>
</organism>
<dbReference type="InterPro" id="IPR003111">
    <property type="entry name" value="Lon_prtase_N"/>
</dbReference>
<dbReference type="InterPro" id="IPR015947">
    <property type="entry name" value="PUA-like_sf"/>
</dbReference>
<proteinExistence type="predicted"/>
<keyword evidence="2" id="KW-0645">Protease</keyword>
<comment type="caution">
    <text evidence="2">The sequence shown here is derived from an EMBL/GenBank/DDBJ whole genome shotgun (WGS) entry which is preliminary data.</text>
</comment>
<evidence type="ECO:0000313" key="2">
    <source>
        <dbReference type="EMBL" id="GHC67235.1"/>
    </source>
</evidence>
<reference evidence="2" key="1">
    <citation type="journal article" date="2014" name="Int. J. Syst. Evol. Microbiol.">
        <title>Complete genome sequence of Corynebacterium casei LMG S-19264T (=DSM 44701T), isolated from a smear-ripened cheese.</title>
        <authorList>
            <consortium name="US DOE Joint Genome Institute (JGI-PGF)"/>
            <person name="Walter F."/>
            <person name="Albersmeier A."/>
            <person name="Kalinowski J."/>
            <person name="Ruckert C."/>
        </authorList>
    </citation>
    <scope>NUCLEOTIDE SEQUENCE</scope>
    <source>
        <strain evidence="2">KCTC 12988</strain>
    </source>
</reference>
<keyword evidence="3" id="KW-1185">Reference proteome</keyword>
<protein>
    <submittedName>
        <fullName evidence="2">ATP-dependent protease</fullName>
    </submittedName>
</protein>
<dbReference type="Proteomes" id="UP000644507">
    <property type="component" value="Unassembled WGS sequence"/>
</dbReference>
<dbReference type="SMART" id="SM00464">
    <property type="entry name" value="LON"/>
    <property type="match status" value="1"/>
</dbReference>
<sequence>MSGIHIPELCGAILLPDTVLFPHGALPLHIFEDRYREMLEDALESDCMICVGTLLEEESNNYAQCVNPIGTVGLIRTSREMEDGRSNLVLHGVYRVRFSAWPGGKNYPYAHIVPMSADPFPSDKGPAMAKKLRGKVNEVLTVFPEEVKREINLVLDRAQCEPAILADAISQQFVQDPEVRLQLLGEPAIDARYEILFRYLTQIRENWQQN</sequence>
<dbReference type="RefSeq" id="WP_189574253.1">
    <property type="nucleotide sequence ID" value="NZ_BMXI01000023.1"/>
</dbReference>
<evidence type="ECO:0000313" key="3">
    <source>
        <dbReference type="Proteomes" id="UP000644507"/>
    </source>
</evidence>
<accession>A0A918TXN1</accession>
<dbReference type="PROSITE" id="PS51787">
    <property type="entry name" value="LON_N"/>
    <property type="match status" value="1"/>
</dbReference>
<dbReference type="SUPFAM" id="SSF88697">
    <property type="entry name" value="PUA domain-like"/>
    <property type="match status" value="1"/>
</dbReference>
<dbReference type="EMBL" id="BMXI01000023">
    <property type="protein sequence ID" value="GHC67235.1"/>
    <property type="molecule type" value="Genomic_DNA"/>
</dbReference>
<keyword evidence="2" id="KW-0378">Hydrolase</keyword>
<dbReference type="Gene3D" id="2.30.130.40">
    <property type="entry name" value="LON domain-like"/>
    <property type="match status" value="1"/>
</dbReference>
<dbReference type="GO" id="GO:0008233">
    <property type="term" value="F:peptidase activity"/>
    <property type="evidence" value="ECO:0007669"/>
    <property type="project" value="UniProtKB-KW"/>
</dbReference>
<reference evidence="2" key="2">
    <citation type="submission" date="2020-09" db="EMBL/GenBank/DDBJ databases">
        <authorList>
            <person name="Sun Q."/>
            <person name="Kim S."/>
        </authorList>
    </citation>
    <scope>NUCLEOTIDE SEQUENCE</scope>
    <source>
        <strain evidence="2">KCTC 12988</strain>
    </source>
</reference>
<feature type="domain" description="Lon N-terminal" evidence="1">
    <location>
        <begin position="6"/>
        <end position="204"/>
    </location>
</feature>
<dbReference type="AlphaFoldDB" id="A0A918TXN1"/>
<dbReference type="GO" id="GO:0006508">
    <property type="term" value="P:proteolysis"/>
    <property type="evidence" value="ECO:0007669"/>
    <property type="project" value="UniProtKB-KW"/>
</dbReference>
<name>A0A918TXN1_9BACT</name>
<dbReference type="InterPro" id="IPR046336">
    <property type="entry name" value="Lon_prtase_N_sf"/>
</dbReference>
<gene>
    <name evidence="2" type="primary">lon</name>
    <name evidence="2" type="ORF">GCM10007100_39100</name>
</gene>